<evidence type="ECO:0000256" key="1">
    <source>
        <dbReference type="ARBA" id="ARBA00001946"/>
    </source>
</evidence>
<proteinExistence type="inferred from homology"/>
<evidence type="ECO:0000313" key="13">
    <source>
        <dbReference type="EMBL" id="MBA2932816.1"/>
    </source>
</evidence>
<organism evidence="13 14">
    <name type="scientific">Sphingomonas chungangi</name>
    <dbReference type="NCBI Taxonomy" id="2683589"/>
    <lineage>
        <taxon>Bacteria</taxon>
        <taxon>Pseudomonadati</taxon>
        <taxon>Pseudomonadota</taxon>
        <taxon>Alphaproteobacteria</taxon>
        <taxon>Sphingomonadales</taxon>
        <taxon>Sphingomonadaceae</taxon>
        <taxon>Sphingomonas</taxon>
    </lineage>
</organism>
<evidence type="ECO:0000256" key="8">
    <source>
        <dbReference type="ARBA" id="ARBA00023027"/>
    </source>
</evidence>
<dbReference type="GO" id="GO:0046872">
    <property type="term" value="F:metal ion binding"/>
    <property type="evidence" value="ECO:0007669"/>
    <property type="project" value="UniProtKB-KW"/>
</dbReference>
<dbReference type="InterPro" id="IPR000086">
    <property type="entry name" value="NUDIX_hydrolase_dom"/>
</dbReference>
<evidence type="ECO:0000256" key="7">
    <source>
        <dbReference type="ARBA" id="ARBA00022842"/>
    </source>
</evidence>
<dbReference type="InterPro" id="IPR050241">
    <property type="entry name" value="NAD-cap_RNA_hydrolase_NudC"/>
</dbReference>
<gene>
    <name evidence="13" type="primary">nudC</name>
    <name evidence="13" type="ORF">HZF05_01780</name>
</gene>
<keyword evidence="5" id="KW-0479">Metal-binding</keyword>
<dbReference type="InterPro" id="IPR015376">
    <property type="entry name" value="Znr_NADH_PPase"/>
</dbReference>
<protein>
    <recommendedName>
        <fullName evidence="4">NAD(+) diphosphatase</fullName>
        <ecNumber evidence="4">3.6.1.22</ecNumber>
    </recommendedName>
</protein>
<comment type="cofactor">
    <cofactor evidence="2">
        <name>Zn(2+)</name>
        <dbReference type="ChEBI" id="CHEBI:29105"/>
    </cofactor>
</comment>
<evidence type="ECO:0000256" key="6">
    <source>
        <dbReference type="ARBA" id="ARBA00022801"/>
    </source>
</evidence>
<comment type="caution">
    <text evidence="13">The sequence shown here is derived from an EMBL/GenBank/DDBJ whole genome shotgun (WGS) entry which is preliminary data.</text>
</comment>
<dbReference type="RefSeq" id="WP_160364906.1">
    <property type="nucleotide sequence ID" value="NZ_JACEIB010000001.1"/>
</dbReference>
<dbReference type="Pfam" id="PF09297">
    <property type="entry name" value="Zn_ribbon_NUD"/>
    <property type="match status" value="1"/>
</dbReference>
<dbReference type="Gene3D" id="3.90.79.10">
    <property type="entry name" value="Nucleoside Triphosphate Pyrophosphohydrolase"/>
    <property type="match status" value="1"/>
</dbReference>
<evidence type="ECO:0000256" key="2">
    <source>
        <dbReference type="ARBA" id="ARBA00001947"/>
    </source>
</evidence>
<feature type="region of interest" description="Disordered" evidence="11">
    <location>
        <begin position="1"/>
        <end position="24"/>
    </location>
</feature>
<comment type="similarity">
    <text evidence="3">Belongs to the Nudix hydrolase family. NudC subfamily.</text>
</comment>
<comment type="catalytic activity">
    <reaction evidence="9">
        <text>a 5'-end NAD(+)-phospho-ribonucleoside in mRNA + H2O = a 5'-end phospho-adenosine-phospho-ribonucleoside in mRNA + beta-nicotinamide D-ribonucleotide + 2 H(+)</text>
        <dbReference type="Rhea" id="RHEA:60876"/>
        <dbReference type="Rhea" id="RHEA-COMP:15698"/>
        <dbReference type="Rhea" id="RHEA-COMP:15719"/>
        <dbReference type="ChEBI" id="CHEBI:14649"/>
        <dbReference type="ChEBI" id="CHEBI:15377"/>
        <dbReference type="ChEBI" id="CHEBI:15378"/>
        <dbReference type="ChEBI" id="CHEBI:144029"/>
        <dbReference type="ChEBI" id="CHEBI:144051"/>
    </reaction>
    <physiologicalReaction direction="left-to-right" evidence="9">
        <dbReference type="Rhea" id="RHEA:60877"/>
    </physiologicalReaction>
</comment>
<dbReference type="GO" id="GO:0035529">
    <property type="term" value="F:NADH pyrophosphatase activity"/>
    <property type="evidence" value="ECO:0007669"/>
    <property type="project" value="TreeGrafter"/>
</dbReference>
<accession>A0A838L3M7</accession>
<dbReference type="AlphaFoldDB" id="A0A838L3M7"/>
<dbReference type="PRINTS" id="PR00502">
    <property type="entry name" value="NUDIXFAMILY"/>
</dbReference>
<dbReference type="SUPFAM" id="SSF55811">
    <property type="entry name" value="Nudix"/>
    <property type="match status" value="1"/>
</dbReference>
<evidence type="ECO:0000313" key="14">
    <source>
        <dbReference type="Proteomes" id="UP000570166"/>
    </source>
</evidence>
<dbReference type="CDD" id="cd03429">
    <property type="entry name" value="NUDIX_NADH_pyrophosphatase_Nudt13"/>
    <property type="match status" value="1"/>
</dbReference>
<dbReference type="PANTHER" id="PTHR42904:SF6">
    <property type="entry name" value="NAD-CAPPED RNA HYDROLASE NUDT12"/>
    <property type="match status" value="1"/>
</dbReference>
<evidence type="ECO:0000256" key="5">
    <source>
        <dbReference type="ARBA" id="ARBA00022723"/>
    </source>
</evidence>
<evidence type="ECO:0000256" key="4">
    <source>
        <dbReference type="ARBA" id="ARBA00012381"/>
    </source>
</evidence>
<keyword evidence="14" id="KW-1185">Reference proteome</keyword>
<name>A0A838L3M7_9SPHN</name>
<dbReference type="GO" id="GO:0019677">
    <property type="term" value="P:NAD+ catabolic process"/>
    <property type="evidence" value="ECO:0007669"/>
    <property type="project" value="TreeGrafter"/>
</dbReference>
<dbReference type="Proteomes" id="UP000570166">
    <property type="component" value="Unassembled WGS sequence"/>
</dbReference>
<dbReference type="PANTHER" id="PTHR42904">
    <property type="entry name" value="NUDIX HYDROLASE, NUDC SUBFAMILY"/>
    <property type="match status" value="1"/>
</dbReference>
<keyword evidence="8" id="KW-0520">NAD</keyword>
<dbReference type="InterPro" id="IPR020084">
    <property type="entry name" value="NUDIX_hydrolase_CS"/>
</dbReference>
<dbReference type="EC" id="3.6.1.22" evidence="4"/>
<keyword evidence="6 10" id="KW-0378">Hydrolase</keyword>
<dbReference type="InterPro" id="IPR020476">
    <property type="entry name" value="Nudix_hydrolase"/>
</dbReference>
<keyword evidence="7" id="KW-0460">Magnesium</keyword>
<dbReference type="NCBIfam" id="NF001299">
    <property type="entry name" value="PRK00241.1"/>
    <property type="match status" value="1"/>
</dbReference>
<evidence type="ECO:0000256" key="10">
    <source>
        <dbReference type="RuleBase" id="RU003476"/>
    </source>
</evidence>
<comment type="cofactor">
    <cofactor evidence="1">
        <name>Mg(2+)</name>
        <dbReference type="ChEBI" id="CHEBI:18420"/>
    </cofactor>
</comment>
<evidence type="ECO:0000259" key="12">
    <source>
        <dbReference type="PROSITE" id="PS51462"/>
    </source>
</evidence>
<dbReference type="InterPro" id="IPR015797">
    <property type="entry name" value="NUDIX_hydrolase-like_dom_sf"/>
</dbReference>
<dbReference type="PROSITE" id="PS00893">
    <property type="entry name" value="NUDIX_BOX"/>
    <property type="match status" value="1"/>
</dbReference>
<evidence type="ECO:0000256" key="9">
    <source>
        <dbReference type="ARBA" id="ARBA00023679"/>
    </source>
</evidence>
<dbReference type="GO" id="GO:0005829">
    <property type="term" value="C:cytosol"/>
    <property type="evidence" value="ECO:0007669"/>
    <property type="project" value="TreeGrafter"/>
</dbReference>
<dbReference type="InterPro" id="IPR049734">
    <property type="entry name" value="NudC-like_C"/>
</dbReference>
<dbReference type="EMBL" id="JACEIB010000001">
    <property type="protein sequence ID" value="MBA2932816.1"/>
    <property type="molecule type" value="Genomic_DNA"/>
</dbReference>
<sequence length="291" mass="31673">MTPGFTGSLLDRADEARHDETKVRAMRSDPEALLLEMSGLHPTGAEQGTLGWTPLKYAEVRTELALLGRLDGTPRFVALERGVSAFRRSPELFAAITAMSAEDAGTYATARSLVDWHSRHGFCANCGTETMVFRAGWGRACPNCNAEHFPRVDPVVIMLAQHGEGENARVLVGRQPAFPPGRYSALAGFLEPGESIEEAVARELKEEAGVSVHSVRYMASQPWPFPSQLMIACVGMTDDDALIVDHTELEEALWVSRDGVRASLAGDPDAPFLPPPPYAIAHTLFSMWVAE</sequence>
<feature type="compositionally biased region" description="Basic and acidic residues" evidence="11">
    <location>
        <begin position="11"/>
        <end position="24"/>
    </location>
</feature>
<reference evidence="13 14" key="1">
    <citation type="submission" date="2020-07" db="EMBL/GenBank/DDBJ databases">
        <authorList>
            <person name="Sun Q."/>
        </authorList>
    </citation>
    <scope>NUCLEOTIDE SEQUENCE [LARGE SCALE GENOMIC DNA]</scope>
    <source>
        <strain evidence="13 14">CGMCC 1.13654</strain>
    </source>
</reference>
<evidence type="ECO:0000256" key="3">
    <source>
        <dbReference type="ARBA" id="ARBA00009595"/>
    </source>
</evidence>
<dbReference type="Gene3D" id="3.90.79.20">
    <property type="match status" value="1"/>
</dbReference>
<dbReference type="GO" id="GO:0006742">
    <property type="term" value="P:NADP+ catabolic process"/>
    <property type="evidence" value="ECO:0007669"/>
    <property type="project" value="TreeGrafter"/>
</dbReference>
<dbReference type="PROSITE" id="PS51462">
    <property type="entry name" value="NUDIX"/>
    <property type="match status" value="1"/>
</dbReference>
<evidence type="ECO:0000256" key="11">
    <source>
        <dbReference type="SAM" id="MobiDB-lite"/>
    </source>
</evidence>
<feature type="domain" description="Nudix hydrolase" evidence="12">
    <location>
        <begin position="150"/>
        <end position="278"/>
    </location>
</feature>
<dbReference type="Pfam" id="PF00293">
    <property type="entry name" value="NUDIX"/>
    <property type="match status" value="1"/>
</dbReference>